<protein>
    <submittedName>
        <fullName evidence="1">Uncharacterized protein</fullName>
    </submittedName>
</protein>
<evidence type="ECO:0000313" key="2">
    <source>
        <dbReference type="Proteomes" id="UP000241222"/>
    </source>
</evidence>
<dbReference type="EMBL" id="PYMH01000004">
    <property type="protein sequence ID" value="PSU33955.1"/>
    <property type="molecule type" value="Genomic_DNA"/>
</dbReference>
<evidence type="ECO:0000313" key="1">
    <source>
        <dbReference type="EMBL" id="PSU33955.1"/>
    </source>
</evidence>
<sequence>MHLVKHKFSIADTVIVNHGMIDPDFGQDISGWVGAVEGCCFVEGTGYIYKVRWSKETLNESRVLRVSCEERGIDFETMQLFESELSLHSSVRGQRFIDQCLHLPRRKRACSYGDFLIG</sequence>
<organism evidence="1 2">
    <name type="scientific">Photobacterium lutimaris</name>
    <dbReference type="NCBI Taxonomy" id="388278"/>
    <lineage>
        <taxon>Bacteria</taxon>
        <taxon>Pseudomonadati</taxon>
        <taxon>Pseudomonadota</taxon>
        <taxon>Gammaproteobacteria</taxon>
        <taxon>Vibrionales</taxon>
        <taxon>Vibrionaceae</taxon>
        <taxon>Photobacterium</taxon>
    </lineage>
</organism>
<gene>
    <name evidence="1" type="ORF">C9I99_11360</name>
</gene>
<proteinExistence type="predicted"/>
<dbReference type="Proteomes" id="UP000241222">
    <property type="component" value="Unassembled WGS sequence"/>
</dbReference>
<dbReference type="OrthoDB" id="5828901at2"/>
<name>A0A2T3IZ53_9GAMM</name>
<dbReference type="AlphaFoldDB" id="A0A2T3IZ53"/>
<reference evidence="1 2" key="1">
    <citation type="submission" date="2018-03" db="EMBL/GenBank/DDBJ databases">
        <title>Whole genome sequencing of Histamine producing bacteria.</title>
        <authorList>
            <person name="Butler K."/>
        </authorList>
    </citation>
    <scope>NUCLEOTIDE SEQUENCE [LARGE SCALE GENOMIC DNA]</scope>
    <source>
        <strain evidence="1 2">JCM 13586</strain>
    </source>
</reference>
<accession>A0A2T3IZ53</accession>
<dbReference type="RefSeq" id="WP_107349002.1">
    <property type="nucleotide sequence ID" value="NZ_PYMH01000004.1"/>
</dbReference>
<keyword evidence="2" id="KW-1185">Reference proteome</keyword>
<comment type="caution">
    <text evidence="1">The sequence shown here is derived from an EMBL/GenBank/DDBJ whole genome shotgun (WGS) entry which is preliminary data.</text>
</comment>